<proteinExistence type="predicted"/>
<evidence type="ECO:0000313" key="1">
    <source>
        <dbReference type="EMBL" id="KAF6450559.1"/>
    </source>
</evidence>
<keyword evidence="2" id="KW-1185">Reference proteome</keyword>
<comment type="caution">
    <text evidence="1">The sequence shown here is derived from an EMBL/GenBank/DDBJ whole genome shotgun (WGS) entry which is preliminary data.</text>
</comment>
<evidence type="ECO:0000313" key="2">
    <source>
        <dbReference type="Proteomes" id="UP000550707"/>
    </source>
</evidence>
<dbReference type="AlphaFoldDB" id="A0A7J8FT19"/>
<dbReference type="InParanoid" id="A0A7J8FT19"/>
<accession>A0A7J8FT19</accession>
<reference evidence="1 2" key="1">
    <citation type="journal article" date="2020" name="Nature">
        <title>Six reference-quality genomes reveal evolution of bat adaptations.</title>
        <authorList>
            <person name="Jebb D."/>
            <person name="Huang Z."/>
            <person name="Pippel M."/>
            <person name="Hughes G.M."/>
            <person name="Lavrichenko K."/>
            <person name="Devanna P."/>
            <person name="Winkler S."/>
            <person name="Jermiin L.S."/>
            <person name="Skirmuntt E.C."/>
            <person name="Katzourakis A."/>
            <person name="Burkitt-Gray L."/>
            <person name="Ray D.A."/>
            <person name="Sullivan K.A.M."/>
            <person name="Roscito J.G."/>
            <person name="Kirilenko B.M."/>
            <person name="Davalos L.M."/>
            <person name="Corthals A.P."/>
            <person name="Power M.L."/>
            <person name="Jones G."/>
            <person name="Ransome R.D."/>
            <person name="Dechmann D.K.N."/>
            <person name="Locatelli A.G."/>
            <person name="Puechmaille S.J."/>
            <person name="Fedrigo O."/>
            <person name="Jarvis E.D."/>
            <person name="Hiller M."/>
            <person name="Vernes S.C."/>
            <person name="Myers E.W."/>
            <person name="Teeling E.C."/>
        </authorList>
    </citation>
    <scope>NUCLEOTIDE SEQUENCE [LARGE SCALE GENOMIC DNA]</scope>
    <source>
        <strain evidence="1">MMolMol1</strain>
        <tissue evidence="1">Muscle</tissue>
    </source>
</reference>
<dbReference type="Proteomes" id="UP000550707">
    <property type="component" value="Unassembled WGS sequence"/>
</dbReference>
<protein>
    <submittedName>
        <fullName evidence="1">Uncharacterized protein</fullName>
    </submittedName>
</protein>
<gene>
    <name evidence="1" type="ORF">HJG59_008424</name>
</gene>
<dbReference type="EMBL" id="JACASF010000011">
    <property type="protein sequence ID" value="KAF6450559.1"/>
    <property type="molecule type" value="Genomic_DNA"/>
</dbReference>
<name>A0A7J8FT19_MOLMO</name>
<sequence length="152" mass="16579">MGCVCLQGTAGLRAGKQRAVPRPSRPTLVRLLLLMSGTPTLSFAKNMTLSNRMQNTLNLKLKYIKLEVYVLSDKTLLYFSQKFKISHSTGHLGAVGALGHGSWSPGPPLMGLVVSKGEWIGCCKRLPGWSRGLLVISWRNIISKQNSVTVEG</sequence>
<organism evidence="1 2">
    <name type="scientific">Molossus molossus</name>
    <name type="common">Pallas' mastiff bat</name>
    <name type="synonym">Vespertilio molossus</name>
    <dbReference type="NCBI Taxonomy" id="27622"/>
    <lineage>
        <taxon>Eukaryota</taxon>
        <taxon>Metazoa</taxon>
        <taxon>Chordata</taxon>
        <taxon>Craniata</taxon>
        <taxon>Vertebrata</taxon>
        <taxon>Euteleostomi</taxon>
        <taxon>Mammalia</taxon>
        <taxon>Eutheria</taxon>
        <taxon>Laurasiatheria</taxon>
        <taxon>Chiroptera</taxon>
        <taxon>Yangochiroptera</taxon>
        <taxon>Molossidae</taxon>
        <taxon>Molossus</taxon>
    </lineage>
</organism>